<gene>
    <name evidence="2" type="ordered locus">FraEuI1c_4962</name>
</gene>
<dbReference type="InterPro" id="IPR051057">
    <property type="entry name" value="PI-PLC_domain"/>
</dbReference>
<dbReference type="InParanoid" id="E3J301"/>
<feature type="transmembrane region" description="Helical" evidence="1">
    <location>
        <begin position="16"/>
        <end position="39"/>
    </location>
</feature>
<feature type="transmembrane region" description="Helical" evidence="1">
    <location>
        <begin position="379"/>
        <end position="400"/>
    </location>
</feature>
<evidence type="ECO:0000256" key="1">
    <source>
        <dbReference type="SAM" id="Phobius"/>
    </source>
</evidence>
<evidence type="ECO:0000313" key="2">
    <source>
        <dbReference type="EMBL" id="ADP82951.1"/>
    </source>
</evidence>
<dbReference type="Gene3D" id="3.20.20.190">
    <property type="entry name" value="Phosphatidylinositol (PI) phosphodiesterase"/>
    <property type="match status" value="1"/>
</dbReference>
<dbReference type="GO" id="GO:0006629">
    <property type="term" value="P:lipid metabolic process"/>
    <property type="evidence" value="ECO:0007669"/>
    <property type="project" value="InterPro"/>
</dbReference>
<dbReference type="STRING" id="298654.FraEuI1c_4962"/>
<keyword evidence="3" id="KW-1185">Reference proteome</keyword>
<keyword evidence="1" id="KW-0812">Transmembrane</keyword>
<sequence length="736" mass="78258">MRLGLARRSGRDDTRWWLLAQAALTLLVVLSWLPLLVILTVRATVLSPDYYTQGLTRVHAYDRIYTEILPDPAVDDLMAGLPIDRTLITANLRTVLPPSTVEGLTDEQIDRIVGYLRGDQNNVVLTADLRPLFANISGLANRYIAGELGAGATYQVSSVTDFTDGVLAALDAVAAGKPPTNLPTMRLRPQDVDLVLDAVLTRLDPATRATVEAPARALLLQGDVAGALAVLGPPLFRGDDQAIAQLRGKLVDGTVLDLGVSLSDLGHKPTIRAVERLHDLSQRLPVIILACVLAMFGGLVGVVTIARGRGRSPVRAVGYTALAAGAGSLLLGVVMRLTLPNPLTALDKPGSKLPPGAAHVLTDFGATAYRGIESDFLRLTIWMLVLGGAITGVSLLVALSARLERHARWRRVVATTVVVIPTLIAVTWAAFPGAAADARVVCEGSARLCDRHYDEVSYAASHNAMADSEDQFLGAGQDPSIVHQLDLGVRGLLIDVHHWTTPAEVQTALAALSPSERTALEPLTRGALSTRPGLWLCHDMCQLGAIDFTAQLRAIGDWLNRNPTEVVTVIIQDEAPASEIIGAVEAAGLGKTVLTPPADPGGAWPTLGQMISSGHRLVMFTESQDTPGSFLRSFYRYGSDTPFDARTATDLTGCAVKRGSADARLLLVNHWLTTAAPSRRAALADNASATVVARASTCEDVRHRRPNFVAVDFVNIGDLTHAIDILNGLAPGSGRA</sequence>
<dbReference type="eggNOG" id="COG3325">
    <property type="taxonomic scope" value="Bacteria"/>
</dbReference>
<organism evidence="2 3">
    <name type="scientific">Pseudofrankia inefficax (strain DSM 45817 / CECT 9037 / DDB 130130 / EuI1c)</name>
    <name type="common">Frankia inefficax</name>
    <dbReference type="NCBI Taxonomy" id="298654"/>
    <lineage>
        <taxon>Bacteria</taxon>
        <taxon>Bacillati</taxon>
        <taxon>Actinomycetota</taxon>
        <taxon>Actinomycetes</taxon>
        <taxon>Frankiales</taxon>
        <taxon>Frankiaceae</taxon>
        <taxon>Pseudofrankia</taxon>
    </lineage>
</organism>
<dbReference type="EMBL" id="CP002299">
    <property type="protein sequence ID" value="ADP82951.1"/>
    <property type="molecule type" value="Genomic_DNA"/>
</dbReference>
<dbReference type="Proteomes" id="UP000002484">
    <property type="component" value="Chromosome"/>
</dbReference>
<feature type="transmembrane region" description="Helical" evidence="1">
    <location>
        <begin position="412"/>
        <end position="431"/>
    </location>
</feature>
<reference evidence="2 3" key="1">
    <citation type="submission" date="2010-10" db="EMBL/GenBank/DDBJ databases">
        <title>Complete sequence of Frankia sp. EuI1c.</title>
        <authorList>
            <consortium name="US DOE Joint Genome Institute"/>
            <person name="Lucas S."/>
            <person name="Copeland A."/>
            <person name="Lapidus A."/>
            <person name="Cheng J.-F."/>
            <person name="Bruce D."/>
            <person name="Goodwin L."/>
            <person name="Pitluck S."/>
            <person name="Chertkov O."/>
            <person name="Detter J.C."/>
            <person name="Han C."/>
            <person name="Tapia R."/>
            <person name="Land M."/>
            <person name="Hauser L."/>
            <person name="Jeffries C."/>
            <person name="Kyrpides N."/>
            <person name="Ivanova N."/>
            <person name="Mikhailova N."/>
            <person name="Beauchemin N."/>
            <person name="Sen A."/>
            <person name="Sur S.A."/>
            <person name="Gtari M."/>
            <person name="Wall L."/>
            <person name="Tisa L."/>
            <person name="Woyke T."/>
        </authorList>
    </citation>
    <scope>NUCLEOTIDE SEQUENCE [LARGE SCALE GENOMIC DNA]</scope>
    <source>
        <strain evidence="3">DSM 45817 / CECT 9037 / EuI1c</strain>
    </source>
</reference>
<keyword evidence="1" id="KW-0472">Membrane</keyword>
<dbReference type="InterPro" id="IPR017946">
    <property type="entry name" value="PLC-like_Pdiesterase_TIM-brl"/>
</dbReference>
<dbReference type="PANTHER" id="PTHR13593">
    <property type="match status" value="1"/>
</dbReference>
<dbReference type="AlphaFoldDB" id="E3J301"/>
<keyword evidence="1" id="KW-1133">Transmembrane helix</keyword>
<dbReference type="SUPFAM" id="SSF51695">
    <property type="entry name" value="PLC-like phosphodiesterases"/>
    <property type="match status" value="1"/>
</dbReference>
<accession>E3J301</accession>
<proteinExistence type="predicted"/>
<name>E3J301_PSEI1</name>
<evidence type="ECO:0000313" key="3">
    <source>
        <dbReference type="Proteomes" id="UP000002484"/>
    </source>
</evidence>
<dbReference type="Pfam" id="PF26146">
    <property type="entry name" value="PI-PLC_X"/>
    <property type="match status" value="1"/>
</dbReference>
<dbReference type="PANTHER" id="PTHR13593:SF140">
    <property type="entry name" value="PLC-LIKE PHOSPHODIESTERASE"/>
    <property type="match status" value="1"/>
</dbReference>
<dbReference type="KEGG" id="fri:FraEuI1c_4962"/>
<dbReference type="HOGENOM" id="CLU_392678_0_0_11"/>
<protein>
    <submittedName>
        <fullName evidence="2">Putative integral membrane protein</fullName>
    </submittedName>
</protein>
<feature type="transmembrane region" description="Helical" evidence="1">
    <location>
        <begin position="284"/>
        <end position="305"/>
    </location>
</feature>
<feature type="transmembrane region" description="Helical" evidence="1">
    <location>
        <begin position="317"/>
        <end position="339"/>
    </location>
</feature>
<dbReference type="GO" id="GO:0008081">
    <property type="term" value="F:phosphoric diester hydrolase activity"/>
    <property type="evidence" value="ECO:0007669"/>
    <property type="project" value="InterPro"/>
</dbReference>